<protein>
    <submittedName>
        <fullName evidence="1">Uncharacterized protein</fullName>
    </submittedName>
</protein>
<proteinExistence type="predicted"/>
<sequence>MDISILFAILIILILFVVWGSTLESEEKIKDEFEEYIKNELYGKNVVERKFIDNFQLEDNSELYIFGIDHLKTLGWYWRFQIFTLDNKLIYTHTSDECNSKFYTIKLTGGIKKGFMTIDSSNFRFQEMVWTKRKILNPKVYLVE</sequence>
<evidence type="ECO:0000313" key="1">
    <source>
        <dbReference type="EMBL" id="AYV86050.1"/>
    </source>
</evidence>
<reference evidence="1" key="1">
    <citation type="submission" date="2018-10" db="EMBL/GenBank/DDBJ databases">
        <title>Hidden diversity of soil giant viruses.</title>
        <authorList>
            <person name="Schulz F."/>
            <person name="Alteio L."/>
            <person name="Goudeau D."/>
            <person name="Ryan E.M."/>
            <person name="Malmstrom R.R."/>
            <person name="Blanchard J."/>
            <person name="Woyke T."/>
        </authorList>
    </citation>
    <scope>NUCLEOTIDE SEQUENCE</scope>
    <source>
        <strain evidence="1">SOV1</strain>
    </source>
</reference>
<dbReference type="EMBL" id="MK072492">
    <property type="protein sequence ID" value="AYV86050.1"/>
    <property type="molecule type" value="Genomic_DNA"/>
</dbReference>
<organism evidence="1">
    <name type="scientific">Solivirus sp</name>
    <dbReference type="NCBI Taxonomy" id="2487772"/>
    <lineage>
        <taxon>Viruses</taxon>
        <taxon>Pithoviruses</taxon>
    </lineage>
</organism>
<gene>
    <name evidence="1" type="ORF">Solivirus4_11</name>
</gene>
<name>A0A3G5AFT7_9VIRU</name>
<accession>A0A3G5AFT7</accession>